<proteinExistence type="predicted"/>
<reference evidence="1 2" key="1">
    <citation type="submission" date="2014-07" db="EMBL/GenBank/DDBJ databases">
        <title>Comparative analysis of Nitrosococcus oceani genome inventories of strains from Pacific and Atlantic gyres.</title>
        <authorList>
            <person name="Lim C.K."/>
            <person name="Wang L."/>
            <person name="Sayavedra-Soto L.A."/>
            <person name="Klotz M.G."/>
        </authorList>
    </citation>
    <scope>NUCLEOTIDE SEQUENCE [LARGE SCALE GENOMIC DNA]</scope>
    <source>
        <strain evidence="1 2">C-27</strain>
    </source>
</reference>
<dbReference type="HOGENOM" id="CLU_2735954_0_0_6"/>
<sequence>MYFIYVFQRKKKDIFNMHFLWKEEAYKIHLIGYLYTQIKKMSSKEINFLLAMFFFQKHRRLQALCRIIVAV</sequence>
<evidence type="ECO:0000313" key="1">
    <source>
        <dbReference type="EMBL" id="KFI20173.1"/>
    </source>
</evidence>
<name>A0A0E2Z3F4_9GAMM</name>
<comment type="caution">
    <text evidence="1">The sequence shown here is derived from an EMBL/GenBank/DDBJ whole genome shotgun (WGS) entry which is preliminary data.</text>
</comment>
<evidence type="ECO:0000313" key="2">
    <source>
        <dbReference type="Proteomes" id="UP000028839"/>
    </source>
</evidence>
<organism evidence="1 2">
    <name type="scientific">Nitrosococcus oceani C-27</name>
    <dbReference type="NCBI Taxonomy" id="314279"/>
    <lineage>
        <taxon>Bacteria</taxon>
        <taxon>Pseudomonadati</taxon>
        <taxon>Pseudomonadota</taxon>
        <taxon>Gammaproteobacteria</taxon>
        <taxon>Chromatiales</taxon>
        <taxon>Chromatiaceae</taxon>
        <taxon>Nitrosococcus</taxon>
    </lineage>
</organism>
<dbReference type="AlphaFoldDB" id="A0A0E2Z3F4"/>
<protein>
    <submittedName>
        <fullName evidence="1">Uncharacterized protein</fullName>
    </submittedName>
</protein>
<dbReference type="EMBL" id="JPGN01000025">
    <property type="protein sequence ID" value="KFI20173.1"/>
    <property type="molecule type" value="Genomic_DNA"/>
</dbReference>
<dbReference type="Proteomes" id="UP000028839">
    <property type="component" value="Unassembled WGS sequence"/>
</dbReference>
<gene>
    <name evidence="1" type="ORF">IB75_04490</name>
</gene>
<accession>A0A0E2Z3F4</accession>